<dbReference type="Proteomes" id="UP000637578">
    <property type="component" value="Unassembled WGS sequence"/>
</dbReference>
<reference evidence="2" key="2">
    <citation type="submission" date="2020-09" db="EMBL/GenBank/DDBJ databases">
        <authorList>
            <person name="Sun Q."/>
            <person name="Zhou Y."/>
        </authorList>
    </citation>
    <scope>NUCLEOTIDE SEQUENCE</scope>
    <source>
        <strain evidence="2">CGMCC 4.5737</strain>
    </source>
</reference>
<sequence>MSEGRRHVQLIDPERLLVGALRHLEDRWETHLRRSINEIDAEPGCGDVVVAQPRWDGDQLRQLQQRLHTTPVRWLPVCFDRGITLGPVMTASAQGCPWCARSRRRPALPLGRAYTTPPEATFSPPYLDAVLGHVLPRALDIVAGGGYEQRSIIELNEQTLQVHERGFLPLPTCPLCGPAPPDHPEPRRIELHPRRKPDAREFRSTGGRALDTLVEQPYVETEIGIVSRLSSHTTGLFPAASAVSILPGTATSIPSYGQASDHRTARALAVLEMLERLAGAQTRQGQPTVQGCYRELGDDALDPRRLGLYSEDQYGREGFSYPWFDEDLPLGWVWGYSLGEQRPLLVPECIAYQQPSTGVSLVRETSNGCAVGSCLEEAIFHGLVEVAERDAFLLTWYARARAERLALQAIPDQEVRFMTERMLWRSGYRIQLFDITTEIGVPSFWALAVDETSHPVHPATLSSAGAHPCPRKAVKSALRELAGLIDWTGGWDSSRTRSRAARMIEDPFLVAELEDHLTLYAHPETVDRFAFVLGQEEAGDWPARTEAWTWPQHTDLRADLDELLGRFLRHDLDVIVVEQTTPELRWAGLVCVKVIVPGALPMTFGHAYRRTGGLPRLYSVPFWLGRCDRMLGPDDLNPHPHPFG</sequence>
<dbReference type="AlphaFoldDB" id="A0A8J3C7J9"/>
<dbReference type="NCBIfam" id="TIGR03882">
    <property type="entry name" value="cyclo_dehyd_2"/>
    <property type="match status" value="1"/>
</dbReference>
<dbReference type="PROSITE" id="PS51664">
    <property type="entry name" value="YCAO"/>
    <property type="match status" value="1"/>
</dbReference>
<accession>A0A8J3C7J9</accession>
<evidence type="ECO:0000313" key="3">
    <source>
        <dbReference type="Proteomes" id="UP000637578"/>
    </source>
</evidence>
<organism evidence="2 3">
    <name type="scientific">Longimycelium tulufanense</name>
    <dbReference type="NCBI Taxonomy" id="907463"/>
    <lineage>
        <taxon>Bacteria</taxon>
        <taxon>Bacillati</taxon>
        <taxon>Actinomycetota</taxon>
        <taxon>Actinomycetes</taxon>
        <taxon>Pseudonocardiales</taxon>
        <taxon>Pseudonocardiaceae</taxon>
        <taxon>Longimycelium</taxon>
    </lineage>
</organism>
<dbReference type="Gene3D" id="3.30.160.660">
    <property type="match status" value="1"/>
</dbReference>
<dbReference type="EMBL" id="BMMK01000007">
    <property type="protein sequence ID" value="GGM48969.1"/>
    <property type="molecule type" value="Genomic_DNA"/>
</dbReference>
<dbReference type="InterPro" id="IPR003776">
    <property type="entry name" value="YcaO-like_dom"/>
</dbReference>
<name>A0A8J3C7J9_9PSEU</name>
<evidence type="ECO:0000259" key="1">
    <source>
        <dbReference type="PROSITE" id="PS51664"/>
    </source>
</evidence>
<evidence type="ECO:0000313" key="2">
    <source>
        <dbReference type="EMBL" id="GGM48969.1"/>
    </source>
</evidence>
<dbReference type="RefSeq" id="WP_189056215.1">
    <property type="nucleotide sequence ID" value="NZ_BMMK01000007.1"/>
</dbReference>
<dbReference type="NCBIfam" id="TIGR03604">
    <property type="entry name" value="TOMM_cyclo_SagD"/>
    <property type="match status" value="1"/>
</dbReference>
<keyword evidence="3" id="KW-1185">Reference proteome</keyword>
<dbReference type="Gene3D" id="3.30.1330.230">
    <property type="match status" value="1"/>
</dbReference>
<dbReference type="InterPro" id="IPR027624">
    <property type="entry name" value="TOMM_cyclo_SagD"/>
</dbReference>
<protein>
    <recommendedName>
        <fullName evidence="1">YcaO domain-containing protein</fullName>
    </recommendedName>
</protein>
<dbReference type="Pfam" id="PF02624">
    <property type="entry name" value="YcaO"/>
    <property type="match status" value="1"/>
</dbReference>
<dbReference type="PANTHER" id="PTHR37809:SF1">
    <property type="entry name" value="RIBOSOMAL PROTEIN S12 METHYLTHIOTRANSFERASE ACCESSORY FACTOR YCAO"/>
    <property type="match status" value="1"/>
</dbReference>
<feature type="domain" description="YcaO" evidence="1">
    <location>
        <begin position="257"/>
        <end position="644"/>
    </location>
</feature>
<gene>
    <name evidence="2" type="ORF">GCM10012275_19820</name>
</gene>
<dbReference type="PANTHER" id="PTHR37809">
    <property type="entry name" value="RIBOSOMAL PROTEIN S12 METHYLTHIOTRANSFERASE ACCESSORY FACTOR YCAO"/>
    <property type="match status" value="1"/>
</dbReference>
<dbReference type="Gene3D" id="3.30.40.250">
    <property type="match status" value="1"/>
</dbReference>
<dbReference type="Gene3D" id="3.40.50.720">
    <property type="entry name" value="NAD(P)-binding Rossmann-like Domain"/>
    <property type="match status" value="1"/>
</dbReference>
<dbReference type="InterPro" id="IPR022291">
    <property type="entry name" value="Bacteriocin_synth_cyclodeHase"/>
</dbReference>
<proteinExistence type="predicted"/>
<reference evidence="2" key="1">
    <citation type="journal article" date="2014" name="Int. J. Syst. Evol. Microbiol.">
        <title>Complete genome sequence of Corynebacterium casei LMG S-19264T (=DSM 44701T), isolated from a smear-ripened cheese.</title>
        <authorList>
            <consortium name="US DOE Joint Genome Institute (JGI-PGF)"/>
            <person name="Walter F."/>
            <person name="Albersmeier A."/>
            <person name="Kalinowski J."/>
            <person name="Ruckert C."/>
        </authorList>
    </citation>
    <scope>NUCLEOTIDE SEQUENCE</scope>
    <source>
        <strain evidence="2">CGMCC 4.5737</strain>
    </source>
</reference>
<comment type="caution">
    <text evidence="2">The sequence shown here is derived from an EMBL/GenBank/DDBJ whole genome shotgun (WGS) entry which is preliminary data.</text>
</comment>